<reference evidence="2 3" key="1">
    <citation type="submission" date="2013-07" db="EMBL/GenBank/DDBJ databases">
        <authorList>
            <person name="Weinstock G."/>
            <person name="Sodergren E."/>
            <person name="Wylie T."/>
            <person name="Fulton L."/>
            <person name="Fulton R."/>
            <person name="Fronick C."/>
            <person name="O'Laughlin M."/>
            <person name="Godfrey J."/>
            <person name="Miner T."/>
            <person name="Herter B."/>
            <person name="Appelbaum E."/>
            <person name="Cordes M."/>
            <person name="Lek S."/>
            <person name="Wollam A."/>
            <person name="Pepin K.H."/>
            <person name="Palsikar V.B."/>
            <person name="Mitreva M."/>
            <person name="Wilson R.K."/>
        </authorList>
    </citation>
    <scope>NUCLEOTIDE SEQUENCE [LARGE SCALE GENOMIC DNA]</scope>
    <source>
        <strain evidence="2 3">ATCC 27760</strain>
    </source>
</reference>
<comment type="caution">
    <text evidence="2">The sequence shown here is derived from an EMBL/GenBank/DDBJ whole genome shotgun (WGS) entry which is preliminary data.</text>
</comment>
<dbReference type="Proteomes" id="UP000016662">
    <property type="component" value="Unassembled WGS sequence"/>
</dbReference>
<proteinExistence type="predicted"/>
<dbReference type="HOGENOM" id="CLU_3103460_0_0_9"/>
<evidence type="ECO:0000256" key="1">
    <source>
        <dbReference type="SAM" id="Coils"/>
    </source>
</evidence>
<sequence>MDDVDIKEKDVDMNEIRRICSENTIEELEAEFEKFKKEFVEKHKNDESTSK</sequence>
<feature type="coiled-coil region" evidence="1">
    <location>
        <begin position="18"/>
        <end position="45"/>
    </location>
</feature>
<accession>U2KR45</accession>
<keyword evidence="3" id="KW-1185">Reference proteome</keyword>
<dbReference type="AlphaFoldDB" id="U2KR45"/>
<dbReference type="PATRIC" id="fig|411473.3.peg.1585"/>
<keyword evidence="1" id="KW-0175">Coiled coil</keyword>
<gene>
    <name evidence="2" type="ORF">RUMCAL_01926</name>
</gene>
<name>U2KR45_9FIRM</name>
<dbReference type="EMBL" id="AWVF01000236">
    <property type="protein sequence ID" value="ERJ94757.1"/>
    <property type="molecule type" value="Genomic_DNA"/>
</dbReference>
<dbReference type="RefSeq" id="WP_021683423.1">
    <property type="nucleotide sequence ID" value="NZ_KI260480.1"/>
</dbReference>
<dbReference type="STRING" id="411473.RUMCAL_01926"/>
<evidence type="ECO:0000313" key="3">
    <source>
        <dbReference type="Proteomes" id="UP000016662"/>
    </source>
</evidence>
<organism evidence="2 3">
    <name type="scientific">Ruminococcus callidus ATCC 27760</name>
    <dbReference type="NCBI Taxonomy" id="411473"/>
    <lineage>
        <taxon>Bacteria</taxon>
        <taxon>Bacillati</taxon>
        <taxon>Bacillota</taxon>
        <taxon>Clostridia</taxon>
        <taxon>Eubacteriales</taxon>
        <taxon>Oscillospiraceae</taxon>
        <taxon>Ruminococcus</taxon>
    </lineage>
</organism>
<protein>
    <submittedName>
        <fullName evidence="2">Uncharacterized protein</fullName>
    </submittedName>
</protein>
<evidence type="ECO:0000313" key="2">
    <source>
        <dbReference type="EMBL" id="ERJ94757.1"/>
    </source>
</evidence>